<dbReference type="AlphaFoldDB" id="A0A2N5ZI71"/>
<dbReference type="InterPro" id="IPR052531">
    <property type="entry name" value="CarD-like_regulator"/>
</dbReference>
<dbReference type="SMART" id="SM01058">
    <property type="entry name" value="CarD_TRCF"/>
    <property type="match status" value="1"/>
</dbReference>
<dbReference type="Proteomes" id="UP000234857">
    <property type="component" value="Unassembled WGS sequence"/>
</dbReference>
<dbReference type="PANTHER" id="PTHR38447:SF1">
    <property type="entry name" value="RNA POLYMERASE-BINDING TRANSCRIPTION FACTOR CARD"/>
    <property type="match status" value="1"/>
</dbReference>
<dbReference type="Gene3D" id="1.20.58.1290">
    <property type="entry name" value="CarD-like, C-terminal domain"/>
    <property type="match status" value="1"/>
</dbReference>
<protein>
    <recommendedName>
        <fullName evidence="1">CarD-like/TRCF RNAP-interacting domain-containing protein</fullName>
    </recommendedName>
</protein>
<comment type="caution">
    <text evidence="2">The sequence shown here is derived from an EMBL/GenBank/DDBJ whole genome shotgun (WGS) entry which is preliminary data.</text>
</comment>
<dbReference type="Gene3D" id="2.40.10.170">
    <property type="match status" value="1"/>
</dbReference>
<evidence type="ECO:0000313" key="2">
    <source>
        <dbReference type="EMBL" id="PLX18369.1"/>
    </source>
</evidence>
<dbReference type="Pfam" id="PF02559">
    <property type="entry name" value="CarD_TRCF_RID"/>
    <property type="match status" value="1"/>
</dbReference>
<accession>A0A2N5ZI71</accession>
<dbReference type="EMBL" id="PKTG01000064">
    <property type="protein sequence ID" value="PLX18369.1"/>
    <property type="molecule type" value="Genomic_DNA"/>
</dbReference>
<dbReference type="Pfam" id="PF21095">
    <property type="entry name" value="CarD_C"/>
    <property type="match status" value="1"/>
</dbReference>
<evidence type="ECO:0000313" key="3">
    <source>
        <dbReference type="Proteomes" id="UP000234857"/>
    </source>
</evidence>
<dbReference type="InterPro" id="IPR042215">
    <property type="entry name" value="CarD-like_C"/>
</dbReference>
<dbReference type="GO" id="GO:0009303">
    <property type="term" value="P:rRNA transcription"/>
    <property type="evidence" value="ECO:0007669"/>
    <property type="project" value="TreeGrafter"/>
</dbReference>
<proteinExistence type="predicted"/>
<name>A0A2N5ZI71_MUIH1</name>
<evidence type="ECO:0000259" key="1">
    <source>
        <dbReference type="SMART" id="SM01058"/>
    </source>
</evidence>
<feature type="domain" description="CarD-like/TRCF RNAP-interacting" evidence="1">
    <location>
        <begin position="10"/>
        <end position="123"/>
    </location>
</feature>
<sequence>MKMGMKTQKEFKIEEMIIHPIHGVSVIQDIIEKKVFGRKERYYVIRPKMDKLQEILVPVRNSSEIGLRKLTDNSEFKKVIQIISQHHELDVEGGYWNRQYARRLEMVQSGDIFQVSKVLKMLFDRRVEKNLSYTDEELYNKALRLVISELSHATQIEEDEIEIIVQFTLDSE</sequence>
<dbReference type="InterPro" id="IPR003711">
    <property type="entry name" value="CarD-like/TRCF_RID"/>
</dbReference>
<dbReference type="SUPFAM" id="SSF141259">
    <property type="entry name" value="CarD-like"/>
    <property type="match status" value="1"/>
</dbReference>
<dbReference type="PANTHER" id="PTHR38447">
    <property type="entry name" value="TRANSCRIPTION FACTOR YDEB-RELATED"/>
    <property type="match status" value="1"/>
</dbReference>
<gene>
    <name evidence="2" type="ORF">C0601_04950</name>
</gene>
<dbReference type="InterPro" id="IPR036101">
    <property type="entry name" value="CarD-like/TRCF_RID_sf"/>
</dbReference>
<dbReference type="InterPro" id="IPR048792">
    <property type="entry name" value="CarD_C"/>
</dbReference>
<reference evidence="2 3" key="1">
    <citation type="submission" date="2017-11" db="EMBL/GenBank/DDBJ databases">
        <title>Genome-resolved metagenomics identifies genetic mobility, metabolic interactions, and unexpected diversity in perchlorate-reducing communities.</title>
        <authorList>
            <person name="Barnum T.P."/>
            <person name="Figueroa I.A."/>
            <person name="Carlstrom C.I."/>
            <person name="Lucas L.N."/>
            <person name="Engelbrektson A.L."/>
            <person name="Coates J.D."/>
        </authorList>
    </citation>
    <scope>NUCLEOTIDE SEQUENCE [LARGE SCALE GENOMIC DNA]</scope>
    <source>
        <strain evidence="2">BM706</strain>
    </source>
</reference>
<organism evidence="2 3">
    <name type="scientific">Muiribacterium halophilum</name>
    <dbReference type="NCBI Taxonomy" id="2053465"/>
    <lineage>
        <taxon>Bacteria</taxon>
        <taxon>Candidatus Muiribacteriota</taxon>
        <taxon>Candidatus Muiribacteriia</taxon>
        <taxon>Candidatus Muiribacteriales</taxon>
        <taxon>Candidatus Muiribacteriaceae</taxon>
        <taxon>Candidatus Muiribacterium</taxon>
    </lineage>
</organism>